<sequence length="82" mass="9094">MTAANAMQSNERAQSPEQQPNADALVKRLADTLHRLNEQIEAAVKAGATVELIRASRYHNGTGQWGDQMMPIIRLPDIPDRD</sequence>
<keyword evidence="3" id="KW-1185">Reference proteome</keyword>
<name>A0A125NU51_HYPSL</name>
<dbReference type="EMBL" id="LMTR01000078">
    <property type="protein sequence ID" value="KWT65563.1"/>
    <property type="molecule type" value="Genomic_DNA"/>
</dbReference>
<proteinExistence type="predicted"/>
<feature type="region of interest" description="Disordered" evidence="1">
    <location>
        <begin position="1"/>
        <end position="22"/>
    </location>
</feature>
<dbReference type="AlphaFoldDB" id="A0A125NU51"/>
<feature type="compositionally biased region" description="Polar residues" evidence="1">
    <location>
        <begin position="1"/>
        <end position="21"/>
    </location>
</feature>
<accession>A0A125NU51</accession>
<evidence type="ECO:0000313" key="3">
    <source>
        <dbReference type="Proteomes" id="UP000059074"/>
    </source>
</evidence>
<comment type="caution">
    <text evidence="2">The sequence shown here is derived from an EMBL/GenBank/DDBJ whole genome shotgun (WGS) entry which is preliminary data.</text>
</comment>
<evidence type="ECO:0000256" key="1">
    <source>
        <dbReference type="SAM" id="MobiDB-lite"/>
    </source>
</evidence>
<dbReference type="RefSeq" id="WP_245281945.1">
    <property type="nucleotide sequence ID" value="NZ_LMTR01000078.1"/>
</dbReference>
<gene>
    <name evidence="2" type="ORF">APY04_2801</name>
</gene>
<dbReference type="PATRIC" id="fig|121290.4.peg.91"/>
<reference evidence="2 3" key="1">
    <citation type="submission" date="2015-10" db="EMBL/GenBank/DDBJ databases">
        <title>Transcriptomic analysis of a linuron degrading triple-species bacterial consortium.</title>
        <authorList>
            <person name="Albers P."/>
        </authorList>
    </citation>
    <scope>NUCLEOTIDE SEQUENCE [LARGE SCALE GENOMIC DNA]</scope>
    <source>
        <strain evidence="2 3">WDL6</strain>
    </source>
</reference>
<protein>
    <submittedName>
        <fullName evidence="2">Uncharacterized protein</fullName>
    </submittedName>
</protein>
<dbReference type="Proteomes" id="UP000059074">
    <property type="component" value="Unassembled WGS sequence"/>
</dbReference>
<organism evidence="2 3">
    <name type="scientific">Hyphomicrobium sulfonivorans</name>
    <dbReference type="NCBI Taxonomy" id="121290"/>
    <lineage>
        <taxon>Bacteria</taxon>
        <taxon>Pseudomonadati</taxon>
        <taxon>Pseudomonadota</taxon>
        <taxon>Alphaproteobacteria</taxon>
        <taxon>Hyphomicrobiales</taxon>
        <taxon>Hyphomicrobiaceae</taxon>
        <taxon>Hyphomicrobium</taxon>
    </lineage>
</organism>
<evidence type="ECO:0000313" key="2">
    <source>
        <dbReference type="EMBL" id="KWT65563.1"/>
    </source>
</evidence>